<comment type="caution">
    <text evidence="1">The sequence shown here is derived from an EMBL/GenBank/DDBJ whole genome shotgun (WGS) entry which is preliminary data.</text>
</comment>
<dbReference type="Proteomes" id="UP000294588">
    <property type="component" value="Unassembled WGS sequence"/>
</dbReference>
<accession>A0AC61QHY0</accession>
<proteinExistence type="predicted"/>
<sequence length="469" mass="52597">MNFYGKIILKADLELISPLMIGSGESEISDRDILLNKEDKPYIPASSFMGKLYNELSSDKKKKYFGQKKVEENDKNVEENKAESNKFEHQSYIICDDLLLTQGTGKNTAIRDGIRINPETGLVEKGAKFDYQVLEPGNHFALEMSINVEPCTYGDCKELMKNIVNVLSNRQFALGGKTSSGFGNLQAQNIKVMEYDFADKKQAAAYLLKKETENLFSKYIEDNSMLNDEFRINASFQIVNSFLIRSYSKTPYGSDATQLKCGDKFVLPGTSLRGALRAKAQKILNLLWENKKNEVDMFIAALFGTTSLEKKNEYSVPSSLYVSETVIDNVECQLQNRIQIDRFTGGTIESALFDSMPVFPVPNDKAQLVNLTLTIHKPLPSQKGLLLLLLKDLYTSELPIGGEKNVGRGLLKGTKATVTNGDKSIHFSDFEDIDEATQKLFNQYIEALISKSDNEAIEEYIAKFKKAKA</sequence>
<keyword evidence="2" id="KW-1185">Reference proteome</keyword>
<dbReference type="EMBL" id="SMOG01000026">
    <property type="protein sequence ID" value="TDF72558.1"/>
    <property type="molecule type" value="Genomic_DNA"/>
</dbReference>
<reference evidence="1" key="1">
    <citation type="submission" date="2019-03" db="EMBL/GenBank/DDBJ databases">
        <title>Candidatus Syntrophosphaera thermopropionivorans: a novel player in syntrophic propionate oxidation during anaerobic digestion.</title>
        <authorList>
            <person name="Dyksma S."/>
        </authorList>
    </citation>
    <scope>NUCLEOTIDE SEQUENCE</scope>
    <source>
        <strain evidence="1">W5</strain>
    </source>
</reference>
<name>A0AC61QHY0_9BACT</name>
<protein>
    <submittedName>
        <fullName evidence="1">Uncharacterized protein</fullName>
    </submittedName>
</protein>
<organism evidence="1 2">
    <name type="scientific">Candidatus Syntrophosphaera thermopropionivorans</name>
    <dbReference type="NCBI Taxonomy" id="2593015"/>
    <lineage>
        <taxon>Bacteria</taxon>
        <taxon>Pseudomonadati</taxon>
        <taxon>Candidatus Cloacimonadota</taxon>
        <taxon>Candidatus Cloacimonadia</taxon>
        <taxon>Candidatus Cloacimonadales</taxon>
        <taxon>Candidatus Cloacimonadaceae</taxon>
        <taxon>Candidatus Syntrophosphaera</taxon>
    </lineage>
</organism>
<evidence type="ECO:0000313" key="2">
    <source>
        <dbReference type="Proteomes" id="UP000294588"/>
    </source>
</evidence>
<evidence type="ECO:0000313" key="1">
    <source>
        <dbReference type="EMBL" id="TDF72558.1"/>
    </source>
</evidence>
<gene>
    <name evidence="1" type="ORF">E0946_06455</name>
</gene>